<accession>A0A0J8U166</accession>
<proteinExistence type="predicted"/>
<dbReference type="CDD" id="cd04301">
    <property type="entry name" value="NAT_SF"/>
    <property type="match status" value="1"/>
</dbReference>
<dbReference type="Proteomes" id="UP000037594">
    <property type="component" value="Unassembled WGS sequence"/>
</dbReference>
<dbReference type="InterPro" id="IPR000182">
    <property type="entry name" value="GNAT_dom"/>
</dbReference>
<evidence type="ECO:0000313" key="2">
    <source>
        <dbReference type="EMBL" id="CQD02704.1"/>
    </source>
</evidence>
<reference evidence="3 5" key="2">
    <citation type="submission" date="2015-06" db="EMBL/GenBank/DDBJ databases">
        <title>Genome sequence of Mycobacterium conceptionense strain MLE.</title>
        <authorList>
            <person name="Greninger A.L."/>
            <person name="Cunningham G."/>
            <person name="Chiu C.Y."/>
            <person name="Miller S."/>
        </authorList>
    </citation>
    <scope>NUCLEOTIDE SEQUENCE [LARGE SCALE GENOMIC DNA]</scope>
    <source>
        <strain evidence="3 5">MLE</strain>
    </source>
</reference>
<evidence type="ECO:0000313" key="3">
    <source>
        <dbReference type="EMBL" id="KMV15042.1"/>
    </source>
</evidence>
<dbReference type="InterPro" id="IPR016181">
    <property type="entry name" value="Acyl_CoA_acyltransferase"/>
</dbReference>
<dbReference type="Proteomes" id="UP000182227">
    <property type="component" value="Unassembled WGS sequence"/>
</dbReference>
<dbReference type="Gene3D" id="3.40.630.30">
    <property type="match status" value="1"/>
</dbReference>
<gene>
    <name evidence="2" type="primary">mshD_1</name>
    <name evidence="3" type="ORF">ACT17_27085</name>
    <name evidence="4" type="ORF">AWB98_11965</name>
    <name evidence="2" type="ORF">BN970_00233</name>
</gene>
<dbReference type="OrthoDB" id="9788300at2"/>
<dbReference type="RefSeq" id="WP_019344871.1">
    <property type="nucleotide sequence ID" value="NZ_AGSZ01000205.1"/>
</dbReference>
<dbReference type="Proteomes" id="UP000193811">
    <property type="component" value="Unassembled WGS sequence"/>
</dbReference>
<name>A0A0J8U166_9MYCO</name>
<feature type="domain" description="N-acetyltransferase" evidence="1">
    <location>
        <begin position="1"/>
        <end position="160"/>
    </location>
</feature>
<dbReference type="PATRIC" id="fig|451644.5.peg.5585"/>
<dbReference type="InterPro" id="IPR052742">
    <property type="entry name" value="Mito_N-acetyltransferase"/>
</dbReference>
<keyword evidence="7" id="KW-1185">Reference proteome</keyword>
<evidence type="ECO:0000313" key="7">
    <source>
        <dbReference type="Proteomes" id="UP000193811"/>
    </source>
</evidence>
<evidence type="ECO:0000259" key="1">
    <source>
        <dbReference type="PROSITE" id="PS51186"/>
    </source>
</evidence>
<dbReference type="SUPFAM" id="SSF55729">
    <property type="entry name" value="Acyl-CoA N-acyltransferases (Nat)"/>
    <property type="match status" value="1"/>
</dbReference>
<evidence type="ECO:0000313" key="6">
    <source>
        <dbReference type="Proteomes" id="UP000182227"/>
    </source>
</evidence>
<dbReference type="EMBL" id="LFOD01000036">
    <property type="protein sequence ID" value="KMV15042.1"/>
    <property type="molecule type" value="Genomic_DNA"/>
</dbReference>
<dbReference type="Pfam" id="PF00583">
    <property type="entry name" value="Acetyltransf_1"/>
    <property type="match status" value="1"/>
</dbReference>
<dbReference type="PROSITE" id="PS51186">
    <property type="entry name" value="GNAT"/>
    <property type="match status" value="1"/>
</dbReference>
<evidence type="ECO:0000313" key="4">
    <source>
        <dbReference type="EMBL" id="ORV27584.1"/>
    </source>
</evidence>
<reference evidence="4 7" key="3">
    <citation type="submission" date="2016-01" db="EMBL/GenBank/DDBJ databases">
        <title>The new phylogeny of the genus Mycobacterium.</title>
        <authorList>
            <person name="Tarcisio F."/>
            <person name="Conor M."/>
            <person name="Antonella G."/>
            <person name="Elisabetta G."/>
            <person name="Giulia F.S."/>
            <person name="Sara T."/>
            <person name="Anna F."/>
            <person name="Clotilde B."/>
            <person name="Roberto B."/>
            <person name="Veronica D.S."/>
            <person name="Fabio R."/>
            <person name="Monica P."/>
            <person name="Olivier J."/>
            <person name="Enrico T."/>
            <person name="Nicola S."/>
        </authorList>
    </citation>
    <scope>NUCLEOTIDE SEQUENCE [LARGE SCALE GENOMIC DNA]</scope>
    <source>
        <strain evidence="4 7">CCUG 50187</strain>
    </source>
</reference>
<sequence length="161" mass="17656">MEIRAATPEDIAEIAPFFRAIVADGESYTYPEGLTDLQIRDAWLAPQPGHTIVAVVDGAIVGTARMGPNKLGRGDHVGTASFMVDPGASARGVGRAMAQWVIDWHRENGYRAIQFNAVVETNTRAVALWQDLGFRIIGTVPKSYRSRRHGLVGLHIMYLEL</sequence>
<dbReference type="GO" id="GO:0016747">
    <property type="term" value="F:acyltransferase activity, transferring groups other than amino-acyl groups"/>
    <property type="evidence" value="ECO:0007669"/>
    <property type="project" value="InterPro"/>
</dbReference>
<dbReference type="AlphaFoldDB" id="A0A0J8U166"/>
<organism evidence="3 5">
    <name type="scientific">Mycolicibacterium conceptionense</name>
    <dbReference type="NCBI Taxonomy" id="451644"/>
    <lineage>
        <taxon>Bacteria</taxon>
        <taxon>Bacillati</taxon>
        <taxon>Actinomycetota</taxon>
        <taxon>Actinomycetes</taxon>
        <taxon>Mycobacteriales</taxon>
        <taxon>Mycobacteriaceae</taxon>
        <taxon>Mycolicibacterium</taxon>
    </lineage>
</organism>
<dbReference type="PANTHER" id="PTHR43138">
    <property type="entry name" value="ACETYLTRANSFERASE, GNAT FAMILY"/>
    <property type="match status" value="1"/>
</dbReference>
<protein>
    <submittedName>
        <fullName evidence="3">GCN5 family acetyltransferase</fullName>
    </submittedName>
    <submittedName>
        <fullName evidence="2">Mycothiol acetyltransferase</fullName>
    </submittedName>
</protein>
<keyword evidence="3" id="KW-0808">Transferase</keyword>
<reference evidence="2 6" key="1">
    <citation type="submission" date="2015-03" db="EMBL/GenBank/DDBJ databases">
        <authorList>
            <person name="Murphy D."/>
        </authorList>
    </citation>
    <scope>NUCLEOTIDE SEQUENCE [LARGE SCALE GENOMIC DNA]</scope>
    <source>
        <strain evidence="2 6">D16</strain>
    </source>
</reference>
<dbReference type="GeneID" id="44296166"/>
<evidence type="ECO:0000313" key="5">
    <source>
        <dbReference type="Proteomes" id="UP000037594"/>
    </source>
</evidence>
<dbReference type="EMBL" id="LQOP01000014">
    <property type="protein sequence ID" value="ORV27584.1"/>
    <property type="molecule type" value="Genomic_DNA"/>
</dbReference>
<dbReference type="PANTHER" id="PTHR43138:SF1">
    <property type="entry name" value="N-ACETYLTRANSFERASE ACA1"/>
    <property type="match status" value="1"/>
</dbReference>
<dbReference type="EMBL" id="CTEF01000001">
    <property type="protein sequence ID" value="CQD02704.1"/>
    <property type="molecule type" value="Genomic_DNA"/>
</dbReference>